<dbReference type="InParanoid" id="H2ZIK7"/>
<reference evidence="6" key="3">
    <citation type="submission" date="2025-09" db="UniProtKB">
        <authorList>
            <consortium name="Ensembl"/>
        </authorList>
    </citation>
    <scope>IDENTIFICATION</scope>
</reference>
<dbReference type="Pfam" id="PF04145">
    <property type="entry name" value="Ctr"/>
    <property type="match status" value="1"/>
</dbReference>
<dbReference type="Proteomes" id="UP000007875">
    <property type="component" value="Unassembled WGS sequence"/>
</dbReference>
<dbReference type="GO" id="GO:0005375">
    <property type="term" value="F:copper ion transmembrane transporter activity"/>
    <property type="evidence" value="ECO:0007669"/>
    <property type="project" value="UniProtKB-UniRule"/>
</dbReference>
<reference evidence="6" key="2">
    <citation type="submission" date="2025-08" db="UniProtKB">
        <authorList>
            <consortium name="Ensembl"/>
        </authorList>
    </citation>
    <scope>IDENTIFICATION</scope>
</reference>
<evidence type="ECO:0000256" key="5">
    <source>
        <dbReference type="SAM" id="MobiDB-lite"/>
    </source>
</evidence>
<feature type="transmembrane region" description="Helical" evidence="4">
    <location>
        <begin position="220"/>
        <end position="240"/>
    </location>
</feature>
<keyword evidence="3 4" id="KW-0472">Membrane</keyword>
<dbReference type="PANTHER" id="PTHR12483:SF115">
    <property type="entry name" value="COPPER TRANSPORT PROTEIN"/>
    <property type="match status" value="1"/>
</dbReference>
<dbReference type="GO" id="GO:0016020">
    <property type="term" value="C:membrane"/>
    <property type="evidence" value="ECO:0007669"/>
    <property type="project" value="UniProtKB-SubCell"/>
</dbReference>
<accession>H2ZIK7</accession>
<evidence type="ECO:0000256" key="4">
    <source>
        <dbReference type="RuleBase" id="RU367022"/>
    </source>
</evidence>
<keyword evidence="4" id="KW-0406">Ion transport</keyword>
<sequence length="244" mass="27035">MDWNATNRNAQGNMMSMDENRMSMNGNMMSMDENRMSMDENMMSMNGNMMSMDGDMMMTMTFTNKLPFFLLLKSIEITTYMDLTIACFTLFLVGFIYESLKTVRLRIATMTSCPVSCCGCQEQRDVSAKSDVNGLVALTKLITKQPQQNGNGMNGNDGSGGKDGRDGRNGFHDTEVRISNDKQTGPRSKQKSAVAIHLIEVLVHGAQLFVSYIIMLAVMTYNVCIVASVICGCMTGYLVCNWPG</sequence>
<dbReference type="GeneTree" id="ENSGT00940000165783"/>
<comment type="subcellular location">
    <subcellularLocation>
        <location evidence="4">Membrane</location>
        <topology evidence="4">Multi-pass membrane protein</topology>
    </subcellularLocation>
</comment>
<dbReference type="HOGENOM" id="CLU_1140184_0_0_1"/>
<protein>
    <recommendedName>
        <fullName evidence="4">Copper transport protein</fullName>
    </recommendedName>
</protein>
<keyword evidence="7" id="KW-1185">Reference proteome</keyword>
<feature type="region of interest" description="Disordered" evidence="5">
    <location>
        <begin position="146"/>
        <end position="188"/>
    </location>
</feature>
<dbReference type="AlphaFoldDB" id="H2ZIK7"/>
<reference evidence="7" key="1">
    <citation type="submission" date="2003-08" db="EMBL/GenBank/DDBJ databases">
        <authorList>
            <person name="Birren B."/>
            <person name="Nusbaum C."/>
            <person name="Abebe A."/>
            <person name="Abouelleil A."/>
            <person name="Adekoya E."/>
            <person name="Ait-zahra M."/>
            <person name="Allen N."/>
            <person name="Allen T."/>
            <person name="An P."/>
            <person name="Anderson M."/>
            <person name="Anderson S."/>
            <person name="Arachchi H."/>
            <person name="Armbruster J."/>
            <person name="Bachantsang P."/>
            <person name="Baldwin J."/>
            <person name="Barry A."/>
            <person name="Bayul T."/>
            <person name="Blitshsteyn B."/>
            <person name="Bloom T."/>
            <person name="Blye J."/>
            <person name="Boguslavskiy L."/>
            <person name="Borowsky M."/>
            <person name="Boukhgalter B."/>
            <person name="Brunache A."/>
            <person name="Butler J."/>
            <person name="Calixte N."/>
            <person name="Calvo S."/>
            <person name="Camarata J."/>
            <person name="Campo K."/>
            <person name="Chang J."/>
            <person name="Cheshatsang Y."/>
            <person name="Citroen M."/>
            <person name="Collymore A."/>
            <person name="Considine T."/>
            <person name="Cook A."/>
            <person name="Cooke P."/>
            <person name="Corum B."/>
            <person name="Cuomo C."/>
            <person name="David R."/>
            <person name="Dawoe T."/>
            <person name="Degray S."/>
            <person name="Dodge S."/>
            <person name="Dooley K."/>
            <person name="Dorje P."/>
            <person name="Dorjee K."/>
            <person name="Dorris L."/>
            <person name="Duffey N."/>
            <person name="Dupes A."/>
            <person name="Elkins T."/>
            <person name="Engels R."/>
            <person name="Erickson J."/>
            <person name="Farina A."/>
            <person name="Faro S."/>
            <person name="Ferreira P."/>
            <person name="Fischer H."/>
            <person name="Fitzgerald M."/>
            <person name="Foley K."/>
            <person name="Gage D."/>
            <person name="Galagan J."/>
            <person name="Gearin G."/>
            <person name="Gnerre S."/>
            <person name="Gnirke A."/>
            <person name="Goyette A."/>
            <person name="Graham J."/>
            <person name="Grandbois E."/>
            <person name="Gyaltsen K."/>
            <person name="Hafez N."/>
            <person name="Hagopian D."/>
            <person name="Hagos B."/>
            <person name="Hall J."/>
            <person name="Hatcher B."/>
            <person name="Heller A."/>
            <person name="Higgins H."/>
            <person name="Honan T."/>
            <person name="Horn A."/>
            <person name="Houde N."/>
            <person name="Hughes L."/>
            <person name="Hulme W."/>
            <person name="Husby E."/>
            <person name="Iliev I."/>
            <person name="Jaffe D."/>
            <person name="Jones C."/>
            <person name="Kamal M."/>
            <person name="Kamat A."/>
            <person name="Kamvysselis M."/>
            <person name="Karlsson E."/>
            <person name="Kells C."/>
            <person name="Kieu A."/>
            <person name="Kisner P."/>
            <person name="Kodira C."/>
            <person name="Kulbokas E."/>
            <person name="Labutti K."/>
            <person name="Lama D."/>
            <person name="Landers T."/>
            <person name="Leger J."/>
            <person name="Levine S."/>
            <person name="Lewis D."/>
            <person name="Lewis T."/>
            <person name="Lindblad-toh K."/>
            <person name="Liu X."/>
            <person name="Lokyitsang T."/>
            <person name="Lokyitsang Y."/>
            <person name="Lucien O."/>
            <person name="Lui A."/>
            <person name="Ma L.J."/>
            <person name="Mabbitt R."/>
            <person name="Macdonald J."/>
            <person name="Maclean C."/>
            <person name="Major J."/>
            <person name="Manning J."/>
            <person name="Marabella R."/>
            <person name="Maru K."/>
            <person name="Matthews C."/>
            <person name="Mauceli E."/>
            <person name="Mccarthy M."/>
            <person name="Mcdonough S."/>
            <person name="Mcghee T."/>
            <person name="Meldrim J."/>
            <person name="Meneus L."/>
            <person name="Mesirov J."/>
            <person name="Mihalev A."/>
            <person name="Mihova T."/>
            <person name="Mikkelsen T."/>
            <person name="Mlenga V."/>
            <person name="Moru K."/>
            <person name="Mozes J."/>
            <person name="Mulrain L."/>
            <person name="Munson G."/>
            <person name="Naylor J."/>
            <person name="Newes C."/>
            <person name="Nguyen C."/>
            <person name="Nguyen N."/>
            <person name="Nguyen T."/>
            <person name="Nicol R."/>
            <person name="Nielsen C."/>
            <person name="Nizzari M."/>
            <person name="Norbu C."/>
            <person name="Norbu N."/>
            <person name="O'donnell P."/>
            <person name="Okoawo O."/>
            <person name="O'leary S."/>
            <person name="Omotosho B."/>
            <person name="O'neill K."/>
            <person name="Osman S."/>
            <person name="Parker S."/>
            <person name="Perrin D."/>
            <person name="Phunkhang P."/>
            <person name="Piqani B."/>
            <person name="Purcell S."/>
            <person name="Rachupka T."/>
            <person name="Ramasamy U."/>
            <person name="Rameau R."/>
            <person name="Ray V."/>
            <person name="Raymond C."/>
            <person name="Retta R."/>
            <person name="Richardson S."/>
            <person name="Rise C."/>
            <person name="Rodriguez J."/>
            <person name="Rogers J."/>
            <person name="Rogov P."/>
            <person name="Rutman M."/>
            <person name="Schupbach R."/>
            <person name="Seaman C."/>
            <person name="Settipalli S."/>
            <person name="Sharpe T."/>
            <person name="Sheridan J."/>
            <person name="Sherpa N."/>
            <person name="Shi J."/>
            <person name="Smirnov S."/>
            <person name="Smith C."/>
            <person name="Sougnez C."/>
            <person name="Spencer B."/>
            <person name="Stalker J."/>
            <person name="Stange-thomann N."/>
            <person name="Stavropoulos S."/>
            <person name="Stetson K."/>
            <person name="Stone C."/>
            <person name="Stone S."/>
            <person name="Stubbs M."/>
            <person name="Talamas J."/>
            <person name="Tchuinga P."/>
            <person name="Tenzing P."/>
            <person name="Tesfaye S."/>
            <person name="Theodore J."/>
            <person name="Thoulutsang Y."/>
            <person name="Topham K."/>
            <person name="Towey S."/>
            <person name="Tsamla T."/>
            <person name="Tsomo N."/>
            <person name="Vallee D."/>
            <person name="Vassiliev H."/>
            <person name="Venkataraman V."/>
            <person name="Vinson J."/>
            <person name="Vo A."/>
            <person name="Wade C."/>
            <person name="Wang S."/>
            <person name="Wangchuk T."/>
            <person name="Wangdi T."/>
            <person name="Whittaker C."/>
            <person name="Wilkinson J."/>
            <person name="Wu Y."/>
            <person name="Wyman D."/>
            <person name="Yadav S."/>
            <person name="Yang S."/>
            <person name="Yang X."/>
            <person name="Yeager S."/>
            <person name="Yee E."/>
            <person name="Young G."/>
            <person name="Zainoun J."/>
            <person name="Zembeck L."/>
            <person name="Zimmer A."/>
            <person name="Zody M."/>
            <person name="Lander E."/>
        </authorList>
    </citation>
    <scope>NUCLEOTIDE SEQUENCE [LARGE SCALE GENOMIC DNA]</scope>
</reference>
<keyword evidence="4" id="KW-0813">Transport</keyword>
<feature type="compositionally biased region" description="Basic and acidic residues" evidence="5">
    <location>
        <begin position="160"/>
        <end position="180"/>
    </location>
</feature>
<evidence type="ECO:0000256" key="1">
    <source>
        <dbReference type="ARBA" id="ARBA00022692"/>
    </source>
</evidence>
<feature type="transmembrane region" description="Helical" evidence="4">
    <location>
        <begin position="83"/>
        <end position="100"/>
    </location>
</feature>
<dbReference type="InterPro" id="IPR007274">
    <property type="entry name" value="Cop_transporter"/>
</dbReference>
<dbReference type="Ensembl" id="ENSCSAVT00000017614.1">
    <property type="protein sequence ID" value="ENSCSAVP00000017423.1"/>
    <property type="gene ID" value="ENSCSAVG00000010262.1"/>
</dbReference>
<name>H2ZIK7_CIOSA</name>
<evidence type="ECO:0000256" key="3">
    <source>
        <dbReference type="ARBA" id="ARBA00023136"/>
    </source>
</evidence>
<evidence type="ECO:0000313" key="7">
    <source>
        <dbReference type="Proteomes" id="UP000007875"/>
    </source>
</evidence>
<keyword evidence="4" id="KW-0186">Copper</keyword>
<proteinExistence type="inferred from homology"/>
<keyword evidence="4" id="KW-0187">Copper transport</keyword>
<dbReference type="OMA" id="GNMMSMD"/>
<organism evidence="6 7">
    <name type="scientific">Ciona savignyi</name>
    <name type="common">Pacific transparent sea squirt</name>
    <dbReference type="NCBI Taxonomy" id="51511"/>
    <lineage>
        <taxon>Eukaryota</taxon>
        <taxon>Metazoa</taxon>
        <taxon>Chordata</taxon>
        <taxon>Tunicata</taxon>
        <taxon>Ascidiacea</taxon>
        <taxon>Phlebobranchia</taxon>
        <taxon>Cionidae</taxon>
        <taxon>Ciona</taxon>
    </lineage>
</organism>
<comment type="similarity">
    <text evidence="4">Belongs to the copper transporter (Ctr) (TC 1.A.56) family. SLC31A subfamily.</text>
</comment>
<dbReference type="PANTHER" id="PTHR12483">
    <property type="entry name" value="SOLUTE CARRIER FAMILY 31 COPPER TRANSPORTERS"/>
    <property type="match status" value="1"/>
</dbReference>
<evidence type="ECO:0000313" key="6">
    <source>
        <dbReference type="Ensembl" id="ENSCSAVP00000017423.1"/>
    </source>
</evidence>
<evidence type="ECO:0000256" key="2">
    <source>
        <dbReference type="ARBA" id="ARBA00022989"/>
    </source>
</evidence>
<feature type="transmembrane region" description="Helical" evidence="4">
    <location>
        <begin position="192"/>
        <end position="214"/>
    </location>
</feature>
<keyword evidence="1 4" id="KW-0812">Transmembrane</keyword>
<keyword evidence="2 4" id="KW-1133">Transmembrane helix</keyword>